<keyword evidence="1" id="KW-0812">Transmembrane</keyword>
<dbReference type="GO" id="GO:0051604">
    <property type="term" value="P:protein maturation"/>
    <property type="evidence" value="ECO:0007669"/>
    <property type="project" value="InterPro"/>
</dbReference>
<keyword evidence="1" id="KW-0472">Membrane</keyword>
<dbReference type="Proteomes" id="UP001209878">
    <property type="component" value="Unassembled WGS sequence"/>
</dbReference>
<dbReference type="EMBL" id="JAODUO010006317">
    <property type="protein sequence ID" value="KAK2139579.1"/>
    <property type="molecule type" value="Genomic_DNA"/>
</dbReference>
<accession>A0AAD9IRZ5</accession>
<protein>
    <submittedName>
        <fullName evidence="2">Uncharacterized protein</fullName>
    </submittedName>
</protein>
<name>A0AAD9IRZ5_RIDPI</name>
<dbReference type="AlphaFoldDB" id="A0AAD9IRZ5"/>
<feature type="transmembrane region" description="Helical" evidence="1">
    <location>
        <begin position="25"/>
        <end position="45"/>
    </location>
</feature>
<evidence type="ECO:0000313" key="2">
    <source>
        <dbReference type="EMBL" id="KAK2139579.1"/>
    </source>
</evidence>
<keyword evidence="1" id="KW-1133">Transmembrane helix</keyword>
<evidence type="ECO:0000256" key="1">
    <source>
        <dbReference type="SAM" id="Phobius"/>
    </source>
</evidence>
<comment type="caution">
    <text evidence="2">The sequence shown here is derived from an EMBL/GenBank/DDBJ whole genome shotgun (WGS) entry which is preliminary data.</text>
</comment>
<dbReference type="PANTHER" id="PTHR14463:SF5">
    <property type="entry name" value="LIPASE MATURATION FACTOR 2"/>
    <property type="match status" value="1"/>
</dbReference>
<sequence length="142" mass="15654">MGFQRIHQTTQLVSDIYGKHLTRDFFLWCMSAIYLVAFASLFVQIPGLYGDNGVLPAKLVVETDATSLKDLFTSQPTLLRVTSAVGLDVQTGMDVLCLAGIILSFVAMISSVQRNCIVFGLLWVLYLSLYQVSSVQLTVLTL</sequence>
<reference evidence="2" key="1">
    <citation type="journal article" date="2023" name="Mol. Biol. Evol.">
        <title>Third-Generation Sequencing Reveals the Adaptive Role of the Epigenome in Three Deep-Sea Polychaetes.</title>
        <authorList>
            <person name="Perez M."/>
            <person name="Aroh O."/>
            <person name="Sun Y."/>
            <person name="Lan Y."/>
            <person name="Juniper S.K."/>
            <person name="Young C.R."/>
            <person name="Angers B."/>
            <person name="Qian P.Y."/>
        </authorList>
    </citation>
    <scope>NUCLEOTIDE SEQUENCE</scope>
    <source>
        <strain evidence="2">R07B-5</strain>
    </source>
</reference>
<dbReference type="InterPro" id="IPR009613">
    <property type="entry name" value="LMF"/>
</dbReference>
<evidence type="ECO:0000313" key="3">
    <source>
        <dbReference type="Proteomes" id="UP001209878"/>
    </source>
</evidence>
<feature type="transmembrane region" description="Helical" evidence="1">
    <location>
        <begin position="116"/>
        <end position="133"/>
    </location>
</feature>
<gene>
    <name evidence="2" type="ORF">NP493_6330g00004</name>
</gene>
<keyword evidence="3" id="KW-1185">Reference proteome</keyword>
<feature type="transmembrane region" description="Helical" evidence="1">
    <location>
        <begin position="89"/>
        <end position="109"/>
    </location>
</feature>
<dbReference type="GO" id="GO:0005789">
    <property type="term" value="C:endoplasmic reticulum membrane"/>
    <property type="evidence" value="ECO:0007669"/>
    <property type="project" value="TreeGrafter"/>
</dbReference>
<dbReference type="PANTHER" id="PTHR14463">
    <property type="entry name" value="LIPASE MATURATION FACTOR"/>
    <property type="match status" value="1"/>
</dbReference>
<organism evidence="2 3">
    <name type="scientific">Ridgeia piscesae</name>
    <name type="common">Tubeworm</name>
    <dbReference type="NCBI Taxonomy" id="27915"/>
    <lineage>
        <taxon>Eukaryota</taxon>
        <taxon>Metazoa</taxon>
        <taxon>Spiralia</taxon>
        <taxon>Lophotrochozoa</taxon>
        <taxon>Annelida</taxon>
        <taxon>Polychaeta</taxon>
        <taxon>Sedentaria</taxon>
        <taxon>Canalipalpata</taxon>
        <taxon>Sabellida</taxon>
        <taxon>Siboglinidae</taxon>
        <taxon>Ridgeia</taxon>
    </lineage>
</organism>
<proteinExistence type="predicted"/>